<evidence type="ECO:0000313" key="3">
    <source>
        <dbReference type="Proteomes" id="UP000762676"/>
    </source>
</evidence>
<feature type="domain" description="PiggyBac transposable element-derived protein" evidence="1">
    <location>
        <begin position="4"/>
        <end position="83"/>
    </location>
</feature>
<dbReference type="AlphaFoldDB" id="A0AAV4JNK5"/>
<dbReference type="Proteomes" id="UP000762676">
    <property type="component" value="Unassembled WGS sequence"/>
</dbReference>
<evidence type="ECO:0000259" key="1">
    <source>
        <dbReference type="Pfam" id="PF13843"/>
    </source>
</evidence>
<sequence>MPWCNRLIAPYLEEGRTLFVDNCYPSPDLFTYLKQHKTLACGALLLNRKNSPPKAMLPKLKKACTTTSSLTKATLNPLRFYDKCAFTSDFSMRAHDALFAWATLLIGHTLRDTREAVVPRLRARHFPELVQPKKGAIGKNPVRDCPVNCKRTRYEC</sequence>
<reference evidence="2 3" key="1">
    <citation type="journal article" date="2021" name="Elife">
        <title>Chloroplast acquisition without the gene transfer in kleptoplastic sea slugs, Plakobranchus ocellatus.</title>
        <authorList>
            <person name="Maeda T."/>
            <person name="Takahashi S."/>
            <person name="Yoshida T."/>
            <person name="Shimamura S."/>
            <person name="Takaki Y."/>
            <person name="Nagai Y."/>
            <person name="Toyoda A."/>
            <person name="Suzuki Y."/>
            <person name="Arimoto A."/>
            <person name="Ishii H."/>
            <person name="Satoh N."/>
            <person name="Nishiyama T."/>
            <person name="Hasebe M."/>
            <person name="Maruyama T."/>
            <person name="Minagawa J."/>
            <person name="Obokata J."/>
            <person name="Shigenobu S."/>
        </authorList>
    </citation>
    <scope>NUCLEOTIDE SEQUENCE [LARGE SCALE GENOMIC DNA]</scope>
</reference>
<keyword evidence="3" id="KW-1185">Reference proteome</keyword>
<gene>
    <name evidence="2" type="ORF">ElyMa_003395700</name>
</gene>
<protein>
    <submittedName>
        <fullName evidence="2">PiggyBac transposable element-derived protein 4</fullName>
    </submittedName>
</protein>
<name>A0AAV4JNK5_9GAST</name>
<organism evidence="2 3">
    <name type="scientific">Elysia marginata</name>
    <dbReference type="NCBI Taxonomy" id="1093978"/>
    <lineage>
        <taxon>Eukaryota</taxon>
        <taxon>Metazoa</taxon>
        <taxon>Spiralia</taxon>
        <taxon>Lophotrochozoa</taxon>
        <taxon>Mollusca</taxon>
        <taxon>Gastropoda</taxon>
        <taxon>Heterobranchia</taxon>
        <taxon>Euthyneura</taxon>
        <taxon>Panpulmonata</taxon>
        <taxon>Sacoglossa</taxon>
        <taxon>Placobranchoidea</taxon>
        <taxon>Plakobranchidae</taxon>
        <taxon>Elysia</taxon>
    </lineage>
</organism>
<proteinExistence type="predicted"/>
<dbReference type="InterPro" id="IPR029526">
    <property type="entry name" value="PGBD"/>
</dbReference>
<accession>A0AAV4JNK5</accession>
<evidence type="ECO:0000313" key="2">
    <source>
        <dbReference type="EMBL" id="GFS23694.1"/>
    </source>
</evidence>
<dbReference type="Pfam" id="PF13843">
    <property type="entry name" value="DDE_Tnp_1_7"/>
    <property type="match status" value="1"/>
</dbReference>
<comment type="caution">
    <text evidence="2">The sequence shown here is derived from an EMBL/GenBank/DDBJ whole genome shotgun (WGS) entry which is preliminary data.</text>
</comment>
<dbReference type="EMBL" id="BMAT01006999">
    <property type="protein sequence ID" value="GFS23694.1"/>
    <property type="molecule type" value="Genomic_DNA"/>
</dbReference>